<dbReference type="PRINTS" id="PR00792">
    <property type="entry name" value="PEPSIN"/>
</dbReference>
<dbReference type="Proteomes" id="UP000038830">
    <property type="component" value="Unassembled WGS sequence"/>
</dbReference>
<dbReference type="Pfam" id="PF00026">
    <property type="entry name" value="Asp"/>
    <property type="match status" value="2"/>
</dbReference>
<evidence type="ECO:0000256" key="7">
    <source>
        <dbReference type="RuleBase" id="RU000454"/>
    </source>
</evidence>
<evidence type="ECO:0000256" key="2">
    <source>
        <dbReference type="ARBA" id="ARBA00022670"/>
    </source>
</evidence>
<evidence type="ECO:0000256" key="1">
    <source>
        <dbReference type="ARBA" id="ARBA00007447"/>
    </source>
</evidence>
<evidence type="ECO:0000256" key="4">
    <source>
        <dbReference type="ARBA" id="ARBA00022750"/>
    </source>
</evidence>
<evidence type="ECO:0000313" key="10">
    <source>
        <dbReference type="EMBL" id="CEP20546.1"/>
    </source>
</evidence>
<feature type="compositionally biased region" description="Low complexity" evidence="8">
    <location>
        <begin position="583"/>
        <end position="616"/>
    </location>
</feature>
<evidence type="ECO:0000256" key="5">
    <source>
        <dbReference type="ARBA" id="ARBA00022801"/>
    </source>
</evidence>
<dbReference type="InterPro" id="IPR021109">
    <property type="entry name" value="Peptidase_aspartic_dom_sf"/>
</dbReference>
<gene>
    <name evidence="10" type="ORF">BN1211_0439</name>
</gene>
<dbReference type="InterPro" id="IPR001969">
    <property type="entry name" value="Aspartic_peptidase_AS"/>
</dbReference>
<feature type="active site" evidence="6">
    <location>
        <position position="75"/>
    </location>
</feature>
<dbReference type="EMBL" id="CDQK01000001">
    <property type="protein sequence ID" value="CEP20546.1"/>
    <property type="molecule type" value="Genomic_DNA"/>
</dbReference>
<feature type="domain" description="Peptidase A1" evidence="9">
    <location>
        <begin position="59"/>
        <end position="517"/>
    </location>
</feature>
<feature type="compositionally biased region" description="Polar residues" evidence="8">
    <location>
        <begin position="561"/>
        <end position="582"/>
    </location>
</feature>
<name>A0A0H5BYU6_CYBJN</name>
<accession>A0A0H5BYU6</accession>
<feature type="region of interest" description="Disordered" evidence="8">
    <location>
        <begin position="561"/>
        <end position="616"/>
    </location>
</feature>
<dbReference type="CDD" id="cd05474">
    <property type="entry name" value="SAP_like"/>
    <property type="match status" value="1"/>
</dbReference>
<dbReference type="Gene3D" id="2.40.70.10">
    <property type="entry name" value="Acid Proteases"/>
    <property type="match status" value="3"/>
</dbReference>
<evidence type="ECO:0000256" key="6">
    <source>
        <dbReference type="PIRSR" id="PIRSR601461-1"/>
    </source>
</evidence>
<dbReference type="GO" id="GO:0006508">
    <property type="term" value="P:proteolysis"/>
    <property type="evidence" value="ECO:0007669"/>
    <property type="project" value="UniProtKB-KW"/>
</dbReference>
<dbReference type="SUPFAM" id="SSF50630">
    <property type="entry name" value="Acid proteases"/>
    <property type="match status" value="1"/>
</dbReference>
<evidence type="ECO:0000256" key="3">
    <source>
        <dbReference type="ARBA" id="ARBA00022729"/>
    </source>
</evidence>
<dbReference type="PROSITE" id="PS00141">
    <property type="entry name" value="ASP_PROTEASE"/>
    <property type="match status" value="2"/>
</dbReference>
<keyword evidence="4 7" id="KW-0064">Aspartyl protease</keyword>
<keyword evidence="3" id="KW-0732">Signal</keyword>
<evidence type="ECO:0000259" key="9">
    <source>
        <dbReference type="PROSITE" id="PS51767"/>
    </source>
</evidence>
<evidence type="ECO:0000313" key="11">
    <source>
        <dbReference type="Proteomes" id="UP000038830"/>
    </source>
</evidence>
<comment type="similarity">
    <text evidence="1 7">Belongs to the peptidase A1 family.</text>
</comment>
<protein>
    <recommendedName>
        <fullName evidence="9">Peptidase A1 domain-containing protein</fullName>
    </recommendedName>
</protein>
<dbReference type="GO" id="GO:0071944">
    <property type="term" value="C:cell periphery"/>
    <property type="evidence" value="ECO:0007669"/>
    <property type="project" value="UniProtKB-ARBA"/>
</dbReference>
<keyword evidence="5 7" id="KW-0378">Hydrolase</keyword>
<dbReference type="PANTHER" id="PTHR47966">
    <property type="entry name" value="BETA-SITE APP-CLEAVING ENZYME, ISOFORM A-RELATED"/>
    <property type="match status" value="1"/>
</dbReference>
<dbReference type="PROSITE" id="PS51767">
    <property type="entry name" value="PEPTIDASE_A1"/>
    <property type="match status" value="1"/>
</dbReference>
<evidence type="ECO:0000256" key="8">
    <source>
        <dbReference type="SAM" id="MobiDB-lite"/>
    </source>
</evidence>
<dbReference type="InterPro" id="IPR033121">
    <property type="entry name" value="PEPTIDASE_A1"/>
</dbReference>
<proteinExistence type="inferred from homology"/>
<organism evidence="10 11">
    <name type="scientific">Cyberlindnera jadinii (strain ATCC 18201 / CBS 1600 / BCRC 20928 / JCM 3617 / NBRC 0987 / NRRL Y-1542)</name>
    <name type="common">Torula yeast</name>
    <name type="synonym">Candida utilis</name>
    <dbReference type="NCBI Taxonomy" id="983966"/>
    <lineage>
        <taxon>Eukaryota</taxon>
        <taxon>Fungi</taxon>
        <taxon>Dikarya</taxon>
        <taxon>Ascomycota</taxon>
        <taxon>Saccharomycotina</taxon>
        <taxon>Saccharomycetes</taxon>
        <taxon>Phaffomycetales</taxon>
        <taxon>Phaffomycetaceae</taxon>
        <taxon>Cyberlindnera</taxon>
    </lineage>
</organism>
<dbReference type="InterPro" id="IPR001461">
    <property type="entry name" value="Aspartic_peptidase_A1"/>
</dbReference>
<feature type="active site" evidence="6">
    <location>
        <position position="412"/>
    </location>
</feature>
<sequence>MKLSSIIAGCAGASVALGQVHVSFDILRGRDFNSAQKRSFGKRDGGIVRANIEDEQVFYAANITISGAEYSVLLDTGSSDLWVYGSTNPYCSSNSGYSSSSGSGGSSKERLFGAPKQLIDERLHGVDPADFKERIEGITPDDLKERLHGVNPDDFKERLHDPSPEFIGKERLHDVSPEDFKERIFDTDPEFIGKERLLGIKPEDFDLTGSPTLEKRAFSTSVPRSQATIDCQSYGVFDTETQQWSTDDQLFLIQYGDLTYAIGYYGTSVVSFGNATLDGFTFAVANTSNSSVPVFGIGFEGNEASTSSFMKGYGGPFQYQNYPSALKQAGLIETNLYSMWMNSETAEGVTLFGGIDHSRYSGDLATIPLLNYYKDQGIAQPITFDVSLNNLSLSDGETDVSVLSDSQSCLLDSGTSFTYLPQSAVSNIADALGATYYSSIGYYVMNCPTSSSGVNFTFSFDSIDIQIPLEEFLVAVDSANQNCAVVTSGSSRCILGDTFLRSVYVVYDLDGLQVQMAPVNLDNSDDDVEIIGSAGPTESDGATRTTKLTMTVAGSVSAVDSQQVTSEAQGIQSSDGISDSTNSAQSGSSTRRSSASASSASSGSATSGSSATASSSAATTSSNMAGQISFLSLSGLATLVFMIL</sequence>
<dbReference type="GO" id="GO:0004190">
    <property type="term" value="F:aspartic-type endopeptidase activity"/>
    <property type="evidence" value="ECO:0007669"/>
    <property type="project" value="UniProtKB-KW"/>
</dbReference>
<dbReference type="AlphaFoldDB" id="A0A0H5BYU6"/>
<reference evidence="11" key="1">
    <citation type="journal article" date="2015" name="J. Biotechnol.">
        <title>The structure of the Cyberlindnera jadinii genome and its relation to Candida utilis analyzed by the occurrence of single nucleotide polymorphisms.</title>
        <authorList>
            <person name="Rupp O."/>
            <person name="Brinkrolf K."/>
            <person name="Buerth C."/>
            <person name="Kunigo M."/>
            <person name="Schneider J."/>
            <person name="Jaenicke S."/>
            <person name="Goesmann A."/>
            <person name="Puehler A."/>
            <person name="Jaeger K.-E."/>
            <person name="Ernst J.F."/>
        </authorList>
    </citation>
    <scope>NUCLEOTIDE SEQUENCE [LARGE SCALE GENOMIC DNA]</scope>
    <source>
        <strain evidence="11">ATCC 18201 / CBS 1600 / BCRC 20928 / JCM 3617 / NBRC 0987 / NRRL Y-1542</strain>
    </source>
</reference>
<dbReference type="PANTHER" id="PTHR47966:SF65">
    <property type="entry name" value="ASPARTIC-TYPE ENDOPEPTIDASE"/>
    <property type="match status" value="1"/>
</dbReference>
<dbReference type="InterPro" id="IPR033876">
    <property type="entry name" value="SAP-like"/>
</dbReference>
<keyword evidence="2 7" id="KW-0645">Protease</keyword>